<protein>
    <submittedName>
        <fullName evidence="1">Uncharacterized protein</fullName>
    </submittedName>
</protein>
<keyword evidence="2" id="KW-1185">Reference proteome</keyword>
<name>A0A098TSC4_9CYAN</name>
<dbReference type="EMBL" id="JJML01000005">
    <property type="protein sequence ID" value="KGF73658.1"/>
    <property type="molecule type" value="Genomic_DNA"/>
</dbReference>
<accession>A0A098TSC4</accession>
<proteinExistence type="predicted"/>
<reference evidence="1 2" key="1">
    <citation type="journal article" date="2014" name="Mol. Ecol.">
        <title>Evolution of Synechococcus.</title>
        <authorList>
            <person name="Dvorak P."/>
            <person name="Casamatta D."/>
            <person name="Hasler P."/>
            <person name="Poulickova A."/>
            <person name="Ondrej V."/>
            <person name="Sanges R."/>
        </authorList>
    </citation>
    <scope>NUCLEOTIDE SEQUENCE [LARGE SCALE GENOMIC DNA]</scope>
    <source>
        <strain evidence="1 2">CAUP A 1101</strain>
    </source>
</reference>
<dbReference type="Proteomes" id="UP000030170">
    <property type="component" value="Unassembled WGS sequence"/>
</dbReference>
<comment type="caution">
    <text evidence="1">The sequence shown here is derived from an EMBL/GenBank/DDBJ whole genome shotgun (WGS) entry which is preliminary data.</text>
</comment>
<gene>
    <name evidence="1" type="ORF">DO97_15275</name>
</gene>
<evidence type="ECO:0000313" key="1">
    <source>
        <dbReference type="EMBL" id="KGF73658.1"/>
    </source>
</evidence>
<dbReference type="AlphaFoldDB" id="A0A098TSC4"/>
<evidence type="ECO:0000313" key="2">
    <source>
        <dbReference type="Proteomes" id="UP000030170"/>
    </source>
</evidence>
<sequence>MLSATFNRNVLSLNITAGHAPRIQRQNLVIKAIQASLPFGDQLWLKRILPVTRYPHLRFAELPFIDAMQLKQIHQLLR</sequence>
<organism evidence="1 2">
    <name type="scientific">Neosynechococcus sphagnicola sy1</name>
    <dbReference type="NCBI Taxonomy" id="1497020"/>
    <lineage>
        <taxon>Bacteria</taxon>
        <taxon>Bacillati</taxon>
        <taxon>Cyanobacteriota</taxon>
        <taxon>Cyanophyceae</taxon>
        <taxon>Neosynechococcales</taxon>
        <taxon>Neosynechococcaceae</taxon>
        <taxon>Neosynechococcus</taxon>
    </lineage>
</organism>